<feature type="region of interest" description="Disordered" evidence="1">
    <location>
        <begin position="115"/>
        <end position="135"/>
    </location>
</feature>
<evidence type="ECO:0000256" key="1">
    <source>
        <dbReference type="SAM" id="MobiDB-lite"/>
    </source>
</evidence>
<dbReference type="PANTHER" id="PTHR28208:SF3">
    <property type="entry name" value="PHOSPHATIDATE PHOSPHATASE APP1"/>
    <property type="match status" value="1"/>
</dbReference>
<evidence type="ECO:0000259" key="2">
    <source>
        <dbReference type="Pfam" id="PF09949"/>
    </source>
</evidence>
<evidence type="ECO:0000313" key="3">
    <source>
        <dbReference type="EMBL" id="KAF7724173.1"/>
    </source>
</evidence>
<dbReference type="PANTHER" id="PTHR28208">
    <property type="entry name" value="PHOSPHATIDATE PHOSPHATASE APP1"/>
    <property type="match status" value="1"/>
</dbReference>
<gene>
    <name evidence="3" type="ORF">EC973_001245</name>
</gene>
<dbReference type="OrthoDB" id="2117591at2759"/>
<reference evidence="3" key="1">
    <citation type="submission" date="2020-01" db="EMBL/GenBank/DDBJ databases">
        <title>Genome Sequencing of Three Apophysomyces-Like Fungal Strains Confirms a Novel Fungal Genus in the Mucoromycota with divergent Burkholderia-like Endosymbiotic Bacteria.</title>
        <authorList>
            <person name="Stajich J.E."/>
            <person name="Macias A.M."/>
            <person name="Carter-House D."/>
            <person name="Lovett B."/>
            <person name="Kasson L.R."/>
            <person name="Berry K."/>
            <person name="Grigoriev I."/>
            <person name="Chang Y."/>
            <person name="Spatafora J."/>
            <person name="Kasson M.T."/>
        </authorList>
    </citation>
    <scope>NUCLEOTIDE SEQUENCE</scope>
    <source>
        <strain evidence="3">NRRL A-21654</strain>
    </source>
</reference>
<comment type="caution">
    <text evidence="3">The sequence shown here is derived from an EMBL/GenBank/DDBJ whole genome shotgun (WGS) entry which is preliminary data.</text>
</comment>
<organism evidence="3 4">
    <name type="scientific">Apophysomyces ossiformis</name>
    <dbReference type="NCBI Taxonomy" id="679940"/>
    <lineage>
        <taxon>Eukaryota</taxon>
        <taxon>Fungi</taxon>
        <taxon>Fungi incertae sedis</taxon>
        <taxon>Mucoromycota</taxon>
        <taxon>Mucoromycotina</taxon>
        <taxon>Mucoromycetes</taxon>
        <taxon>Mucorales</taxon>
        <taxon>Mucorineae</taxon>
        <taxon>Mucoraceae</taxon>
        <taxon>Apophysomyces</taxon>
    </lineage>
</organism>
<keyword evidence="4" id="KW-1185">Reference proteome</keyword>
<dbReference type="InterPro" id="IPR052935">
    <property type="entry name" value="Mg2+_PAP"/>
</dbReference>
<evidence type="ECO:0000313" key="4">
    <source>
        <dbReference type="Proteomes" id="UP000605846"/>
    </source>
</evidence>
<dbReference type="Proteomes" id="UP000605846">
    <property type="component" value="Unassembled WGS sequence"/>
</dbReference>
<dbReference type="GO" id="GO:0008195">
    <property type="term" value="F:phosphatidate phosphatase activity"/>
    <property type="evidence" value="ECO:0007669"/>
    <property type="project" value="InterPro"/>
</dbReference>
<dbReference type="AlphaFoldDB" id="A0A8H7ENN4"/>
<protein>
    <recommendedName>
        <fullName evidence="2">Phosphatidate phosphatase APP1 catalytic domain-containing protein</fullName>
    </recommendedName>
</protein>
<proteinExistence type="predicted"/>
<name>A0A8H7ENN4_9FUNG</name>
<dbReference type="InterPro" id="IPR019236">
    <property type="entry name" value="APP1_cat"/>
</dbReference>
<feature type="domain" description="Phosphatidate phosphatase APP1 catalytic" evidence="2">
    <location>
        <begin position="263"/>
        <end position="344"/>
    </location>
</feature>
<accession>A0A8H7ENN4</accession>
<dbReference type="Pfam" id="PF09949">
    <property type="entry name" value="APP1_cat"/>
    <property type="match status" value="1"/>
</dbReference>
<sequence length="427" mass="48553">MGITTSVAKQDHNLTFEERFKYFLAKNKRNKQFIIHAIGTSGTMEEYRAEEDDDDNDDYLDGRLRRQQQQRQQQQQQKALMWLDQNKNHYDYTDSGFQSSDTEIVSLVDRPANPLSSILNGDRRRQQRSNSSSSFSSMSTFLSLATSTTSSASTPPEPDLICQTDTNGIFFGRFDLPVPQVLAWAKHQDLCDARLLRIHAGHPDFPPAHGMVHLIEPTGISVISDIDDTIKHTNILNGTRVVLANTFFRATKAVAGMAEAYMKWFLRDHGFPSGSMHLRMEGSLLARLIEVPGRAKRDAILQILRDFPARRFVLIGDSGEIDLEIYARIACEHPHQILKIFIRDVSSRPVRKTTPIWFAARRSSSYSSPGTATKTNTNPRHSQLLERLAKARKLAPHVNIVLFHNADELKNDTMIQDALWKNWDDHV</sequence>
<dbReference type="EMBL" id="JABAYA010000127">
    <property type="protein sequence ID" value="KAF7724173.1"/>
    <property type="molecule type" value="Genomic_DNA"/>
</dbReference>